<proteinExistence type="predicted"/>
<evidence type="ECO:0000313" key="3">
    <source>
        <dbReference type="Proteomes" id="UP000594260"/>
    </source>
</evidence>
<sequence length="220" mass="24763">MSLLCHREVTPTLLLCILFVGGGHGAGCPNKYTIPVNAEVDDVLEFLRAPTPIRRMINSVNLPITVIEDQLNITSKTLSGLSNVHRSGDASLTVANRSLVINVTVTVRDVVMDGVWWTNLFGTNSTGIIDFIFDTIKIQAVFSFEMFNVTLIDFNVRSIGNIDCMRFSGAPYVITRVAERIINTEKVKNDIARAIEKRVKTLSESEQYFQRLSYWYNFLH</sequence>
<feature type="chain" id="PRO_5029779661" evidence="1">
    <location>
        <begin position="26"/>
        <end position="220"/>
    </location>
</feature>
<feature type="signal peptide" evidence="1">
    <location>
        <begin position="1"/>
        <end position="25"/>
    </location>
</feature>
<accession>A0A7M7KEP2</accession>
<dbReference type="Pfam" id="PF16984">
    <property type="entry name" value="Grp7_allergen"/>
    <property type="match status" value="1"/>
</dbReference>
<keyword evidence="1" id="KW-0732">Signal</keyword>
<dbReference type="Gene3D" id="3.15.10.50">
    <property type="match status" value="1"/>
</dbReference>
<dbReference type="EnsemblMetazoa" id="XM_022808878">
    <property type="protein sequence ID" value="XP_022664613"/>
    <property type="gene ID" value="LOC111251837"/>
</dbReference>
<name>A0A7M7KEP2_VARDE</name>
<dbReference type="InterPro" id="IPR038602">
    <property type="entry name" value="Mite_allergen_7_sf"/>
</dbReference>
<dbReference type="OrthoDB" id="6380971at2759"/>
<dbReference type="InParanoid" id="A0A7M7KEP2"/>
<evidence type="ECO:0000313" key="2">
    <source>
        <dbReference type="EnsemblMetazoa" id="XP_022664613"/>
    </source>
</evidence>
<dbReference type="GeneID" id="111251837"/>
<dbReference type="AlphaFoldDB" id="A0A7M7KEP2"/>
<reference evidence="2" key="1">
    <citation type="submission" date="2021-01" db="UniProtKB">
        <authorList>
            <consortium name="EnsemblMetazoa"/>
        </authorList>
    </citation>
    <scope>IDENTIFICATION</scope>
</reference>
<dbReference type="Proteomes" id="UP000594260">
    <property type="component" value="Unplaced"/>
</dbReference>
<organism evidence="2 3">
    <name type="scientific">Varroa destructor</name>
    <name type="common">Honeybee mite</name>
    <dbReference type="NCBI Taxonomy" id="109461"/>
    <lineage>
        <taxon>Eukaryota</taxon>
        <taxon>Metazoa</taxon>
        <taxon>Ecdysozoa</taxon>
        <taxon>Arthropoda</taxon>
        <taxon>Chelicerata</taxon>
        <taxon>Arachnida</taxon>
        <taxon>Acari</taxon>
        <taxon>Parasitiformes</taxon>
        <taxon>Mesostigmata</taxon>
        <taxon>Gamasina</taxon>
        <taxon>Dermanyssoidea</taxon>
        <taxon>Varroidae</taxon>
        <taxon>Varroa</taxon>
    </lineage>
</organism>
<dbReference type="KEGG" id="vde:111251837"/>
<protein>
    <submittedName>
        <fullName evidence="2">Uncharacterized protein</fullName>
    </submittedName>
</protein>
<dbReference type="RefSeq" id="XP_022664613.1">
    <property type="nucleotide sequence ID" value="XM_022808878.1"/>
</dbReference>
<keyword evidence="3" id="KW-1185">Reference proteome</keyword>
<evidence type="ECO:0000256" key="1">
    <source>
        <dbReference type="SAM" id="SignalP"/>
    </source>
</evidence>
<dbReference type="InterPro" id="IPR020234">
    <property type="entry name" value="Mite_allergen_group-7"/>
</dbReference>